<protein>
    <submittedName>
        <fullName evidence="6">Glycosyltransferase</fullName>
        <ecNumber evidence="6">2.4.-.-</ecNumber>
    </submittedName>
</protein>
<evidence type="ECO:0000256" key="3">
    <source>
        <dbReference type="ARBA" id="ARBA00022679"/>
    </source>
</evidence>
<evidence type="ECO:0000313" key="6">
    <source>
        <dbReference type="EMBL" id="MCH8614700.1"/>
    </source>
</evidence>
<gene>
    <name evidence="6" type="ORF">LZ016_01075</name>
</gene>
<evidence type="ECO:0000256" key="4">
    <source>
        <dbReference type="SAM" id="Phobius"/>
    </source>
</evidence>
<keyword evidence="7" id="KW-1185">Reference proteome</keyword>
<comment type="similarity">
    <text evidence="1">Belongs to the glycosyltransferase 2 family.</text>
</comment>
<evidence type="ECO:0000256" key="2">
    <source>
        <dbReference type="ARBA" id="ARBA00022676"/>
    </source>
</evidence>
<dbReference type="SUPFAM" id="SSF53448">
    <property type="entry name" value="Nucleotide-diphospho-sugar transferases"/>
    <property type="match status" value="1"/>
</dbReference>
<organism evidence="6 7">
    <name type="scientific">Sphingomonas telluris</name>
    <dbReference type="NCBI Taxonomy" id="2907998"/>
    <lineage>
        <taxon>Bacteria</taxon>
        <taxon>Pseudomonadati</taxon>
        <taxon>Pseudomonadota</taxon>
        <taxon>Alphaproteobacteria</taxon>
        <taxon>Sphingomonadales</taxon>
        <taxon>Sphingomonadaceae</taxon>
        <taxon>Sphingomonas</taxon>
    </lineage>
</organism>
<name>A0ABS9VI98_9SPHN</name>
<reference evidence="6 7" key="1">
    <citation type="submission" date="2022-03" db="EMBL/GenBank/DDBJ databases">
        <authorList>
            <person name="Jo J.-H."/>
            <person name="Im W.-T."/>
        </authorList>
    </citation>
    <scope>NUCLEOTIDE SEQUENCE [LARGE SCALE GENOMIC DNA]</scope>
    <source>
        <strain evidence="6 7">SM33</strain>
    </source>
</reference>
<dbReference type="InterPro" id="IPR001173">
    <property type="entry name" value="Glyco_trans_2-like"/>
</dbReference>
<dbReference type="EMBL" id="JAKZHW010000001">
    <property type="protein sequence ID" value="MCH8614700.1"/>
    <property type="molecule type" value="Genomic_DNA"/>
</dbReference>
<dbReference type="Gene3D" id="3.90.550.10">
    <property type="entry name" value="Spore Coat Polysaccharide Biosynthesis Protein SpsA, Chain A"/>
    <property type="match status" value="1"/>
</dbReference>
<dbReference type="PANTHER" id="PTHR43179">
    <property type="entry name" value="RHAMNOSYLTRANSFERASE WBBL"/>
    <property type="match status" value="1"/>
</dbReference>
<keyword evidence="4" id="KW-0472">Membrane</keyword>
<evidence type="ECO:0000259" key="5">
    <source>
        <dbReference type="Pfam" id="PF00535"/>
    </source>
</evidence>
<dbReference type="EC" id="2.4.-.-" evidence="6"/>
<evidence type="ECO:0000256" key="1">
    <source>
        <dbReference type="ARBA" id="ARBA00006739"/>
    </source>
</evidence>
<feature type="transmembrane region" description="Helical" evidence="4">
    <location>
        <begin position="240"/>
        <end position="273"/>
    </location>
</feature>
<feature type="domain" description="Glycosyltransferase 2-like" evidence="5">
    <location>
        <begin position="7"/>
        <end position="131"/>
    </location>
</feature>
<accession>A0ABS9VI98</accession>
<proteinExistence type="inferred from homology"/>
<comment type="caution">
    <text evidence="6">The sequence shown here is derived from an EMBL/GenBank/DDBJ whole genome shotgun (WGS) entry which is preliminary data.</text>
</comment>
<dbReference type="Pfam" id="PF00535">
    <property type="entry name" value="Glycos_transf_2"/>
    <property type="match status" value="1"/>
</dbReference>
<dbReference type="InterPro" id="IPR029044">
    <property type="entry name" value="Nucleotide-diphossugar_trans"/>
</dbReference>
<dbReference type="RefSeq" id="WP_241445209.1">
    <property type="nucleotide sequence ID" value="NZ_JAKZHW010000001.1"/>
</dbReference>
<evidence type="ECO:0000313" key="7">
    <source>
        <dbReference type="Proteomes" id="UP001203058"/>
    </source>
</evidence>
<dbReference type="GO" id="GO:0016757">
    <property type="term" value="F:glycosyltransferase activity"/>
    <property type="evidence" value="ECO:0007669"/>
    <property type="project" value="UniProtKB-KW"/>
</dbReference>
<keyword evidence="2 6" id="KW-0328">Glycosyltransferase</keyword>
<dbReference type="Proteomes" id="UP001203058">
    <property type="component" value="Unassembled WGS sequence"/>
</dbReference>
<dbReference type="PANTHER" id="PTHR43179:SF12">
    <property type="entry name" value="GALACTOFURANOSYLTRANSFERASE GLFT2"/>
    <property type="match status" value="1"/>
</dbReference>
<keyword evidence="4" id="KW-1133">Transmembrane helix</keyword>
<sequence>MTDFGVVLIGRNEGERLLRCLESVLKLTNRVAYADSASSDGSVELARSMGVTVVELDASKPLNAARGRNAGFEALLDAHPDCRFVQFLDGDCRLVESWPAAAIDFLQAHEKVAVVCGRRFEAYPDASFYNRLADEEWNTPVGRADACGGDAMMRVEAVREVGGYDGDLMACEEAEMTARMRERGWQIWRIDADMSEHDAAIFQFGQWWRRTQRSGFGYAQSYRRTQALSKPVYGANLKSLFVWMVAIPLAIIAFAVLLGRPTILLALPLVYVLQVFRIARRRPSLTAYGLRASAMTMIAKVPELIGALQYFLKPRPRHAIEYKGN</sequence>
<keyword evidence="4" id="KW-0812">Transmembrane</keyword>
<keyword evidence="3 6" id="KW-0808">Transferase</keyword>